<dbReference type="InterPro" id="IPR009078">
    <property type="entry name" value="Ferritin-like_SF"/>
</dbReference>
<comment type="caution">
    <text evidence="2">The sequence shown here is derived from an EMBL/GenBank/DDBJ whole genome shotgun (WGS) entry which is preliminary data.</text>
</comment>
<accession>A0A1S8RTJ2</accession>
<dbReference type="AlphaFoldDB" id="A0A1S8RTJ2"/>
<dbReference type="EMBL" id="LZZI01000126">
    <property type="protein sequence ID" value="OOM56395.1"/>
    <property type="molecule type" value="Genomic_DNA"/>
</dbReference>
<evidence type="ECO:0000313" key="2">
    <source>
        <dbReference type="EMBL" id="OOM56395.1"/>
    </source>
</evidence>
<dbReference type="InterPro" id="IPR012347">
    <property type="entry name" value="Ferritin-like"/>
</dbReference>
<proteinExistence type="predicted"/>
<dbReference type="GO" id="GO:0046872">
    <property type="term" value="F:metal ion binding"/>
    <property type="evidence" value="ECO:0007669"/>
    <property type="project" value="InterPro"/>
</dbReference>
<dbReference type="Pfam" id="PF02915">
    <property type="entry name" value="Rubrerythrin"/>
    <property type="match status" value="1"/>
</dbReference>
<evidence type="ECO:0000313" key="3">
    <source>
        <dbReference type="Proteomes" id="UP000190973"/>
    </source>
</evidence>
<feature type="domain" description="Rubrerythrin diiron-binding" evidence="1">
    <location>
        <begin position="64"/>
        <end position="177"/>
    </location>
</feature>
<organism evidence="2 3">
    <name type="scientific">Clostridium beijerinckii</name>
    <name type="common">Clostridium MP</name>
    <dbReference type="NCBI Taxonomy" id="1520"/>
    <lineage>
        <taxon>Bacteria</taxon>
        <taxon>Bacillati</taxon>
        <taxon>Bacillota</taxon>
        <taxon>Clostridia</taxon>
        <taxon>Eubacteriales</taxon>
        <taxon>Clostridiaceae</taxon>
        <taxon>Clostridium</taxon>
    </lineage>
</organism>
<evidence type="ECO:0000259" key="1">
    <source>
        <dbReference type="Pfam" id="PF02915"/>
    </source>
</evidence>
<reference evidence="2 3" key="1">
    <citation type="submission" date="2016-05" db="EMBL/GenBank/DDBJ databases">
        <title>Microbial solvent formation.</title>
        <authorList>
            <person name="Poehlein A."/>
            <person name="Montoya Solano J.D."/>
            <person name="Flitsch S."/>
            <person name="Krabben P."/>
            <person name="Duerre P."/>
            <person name="Daniel R."/>
        </authorList>
    </citation>
    <scope>NUCLEOTIDE SEQUENCE [LARGE SCALE GENOMIC DNA]</scope>
    <source>
        <strain evidence="2 3">DSM 53</strain>
    </source>
</reference>
<protein>
    <submittedName>
        <fullName evidence="2">Rubrerythrin</fullName>
    </submittedName>
</protein>
<sequence length="183" mass="21166">MKCKICGMEINERNYDFNELAFTNKNSKDDIIYCPFCGAGKKYLSESDEIIRVESNLLDENTLKILDHAVKLELFNGDFYSTAATMAKNSEVKKVFEALANIEKFHSRLHQKLGGFTEAPNLNKVNYDKYSSDSALLELARQKEEHAVSYYERYKNEVNDKKLFEIFEALADVEKEHIILVKE</sequence>
<dbReference type="Proteomes" id="UP000190973">
    <property type="component" value="Unassembled WGS sequence"/>
</dbReference>
<dbReference type="GO" id="GO:0016491">
    <property type="term" value="F:oxidoreductase activity"/>
    <property type="evidence" value="ECO:0007669"/>
    <property type="project" value="InterPro"/>
</dbReference>
<dbReference type="RefSeq" id="WP_077840580.1">
    <property type="nucleotide sequence ID" value="NZ_JABTAE010000001.1"/>
</dbReference>
<dbReference type="SUPFAM" id="SSF47240">
    <property type="entry name" value="Ferritin-like"/>
    <property type="match status" value="1"/>
</dbReference>
<dbReference type="Gene3D" id="1.20.1260.10">
    <property type="match status" value="2"/>
</dbReference>
<dbReference type="InterPro" id="IPR003251">
    <property type="entry name" value="Rr_diiron-bd_dom"/>
</dbReference>
<dbReference type="CDD" id="cd01045">
    <property type="entry name" value="Ferritin_like_AB"/>
    <property type="match status" value="1"/>
</dbReference>
<gene>
    <name evidence="2" type="ORF">CLBCK_43450</name>
</gene>
<name>A0A1S8RTJ2_CLOBE</name>